<proteinExistence type="predicted"/>
<accession>A0A6P6Y7F1</accession>
<organism evidence="5 6">
    <name type="scientific">Dermatophagoides pteronyssinus</name>
    <name type="common">European house dust mite</name>
    <dbReference type="NCBI Taxonomy" id="6956"/>
    <lineage>
        <taxon>Eukaryota</taxon>
        <taxon>Metazoa</taxon>
        <taxon>Ecdysozoa</taxon>
        <taxon>Arthropoda</taxon>
        <taxon>Chelicerata</taxon>
        <taxon>Arachnida</taxon>
        <taxon>Acari</taxon>
        <taxon>Acariformes</taxon>
        <taxon>Sarcoptiformes</taxon>
        <taxon>Astigmata</taxon>
        <taxon>Psoroptidia</taxon>
        <taxon>Analgoidea</taxon>
        <taxon>Pyroglyphidae</taxon>
        <taxon>Dermatophagoidinae</taxon>
        <taxon>Dermatophagoides</taxon>
    </lineage>
</organism>
<evidence type="ECO:0000256" key="1">
    <source>
        <dbReference type="ARBA" id="ARBA00022574"/>
    </source>
</evidence>
<dbReference type="Gene3D" id="3.40.50.300">
    <property type="entry name" value="P-loop containing nucleotide triphosphate hydrolases"/>
    <property type="match status" value="1"/>
</dbReference>
<dbReference type="PANTHER" id="PTHR19918:SF1">
    <property type="entry name" value="FIZZY-RELATED PROTEIN HOMOLOG"/>
    <property type="match status" value="1"/>
</dbReference>
<keyword evidence="2" id="KW-0677">Repeat</keyword>
<dbReference type="KEGG" id="dpte:113795329"/>
<dbReference type="RefSeq" id="XP_027201327.1">
    <property type="nucleotide sequence ID" value="XM_027345526.1"/>
</dbReference>
<reference evidence="6" key="1">
    <citation type="submission" date="2025-08" db="UniProtKB">
        <authorList>
            <consortium name="RefSeq"/>
        </authorList>
    </citation>
    <scope>IDENTIFICATION</scope>
    <source>
        <strain evidence="6">Airmid</strain>
    </source>
</reference>
<evidence type="ECO:0000256" key="3">
    <source>
        <dbReference type="ARBA" id="ARBA00023306"/>
    </source>
</evidence>
<evidence type="ECO:0000256" key="4">
    <source>
        <dbReference type="PROSITE-ProRule" id="PRU00221"/>
    </source>
</evidence>
<keyword evidence="1 4" id="KW-0853">WD repeat</keyword>
<dbReference type="InterPro" id="IPR036322">
    <property type="entry name" value="WD40_repeat_dom_sf"/>
</dbReference>
<dbReference type="SUPFAM" id="SSF50978">
    <property type="entry name" value="WD40 repeat-like"/>
    <property type="match status" value="1"/>
</dbReference>
<name>A0A6P6Y7F1_DERPT</name>
<dbReference type="InterPro" id="IPR027417">
    <property type="entry name" value="P-loop_NTPase"/>
</dbReference>
<dbReference type="InterPro" id="IPR033010">
    <property type="entry name" value="Cdc20/Fizzy"/>
</dbReference>
<keyword evidence="5" id="KW-1185">Reference proteome</keyword>
<dbReference type="InterPro" id="IPR001680">
    <property type="entry name" value="WD40_rpt"/>
</dbReference>
<dbReference type="AlphaFoldDB" id="A0A6P6Y7F1"/>
<evidence type="ECO:0000256" key="2">
    <source>
        <dbReference type="ARBA" id="ARBA00022737"/>
    </source>
</evidence>
<evidence type="ECO:0000313" key="6">
    <source>
        <dbReference type="RefSeq" id="XP_027201327.1"/>
    </source>
</evidence>
<protein>
    <submittedName>
        <fullName evidence="6">Cell division cycle 20.2, cofactor of APC complex-like</fullName>
    </submittedName>
</protein>
<feature type="repeat" description="WD" evidence="4">
    <location>
        <begin position="52"/>
        <end position="81"/>
    </location>
</feature>
<dbReference type="InterPro" id="IPR015943">
    <property type="entry name" value="WD40/YVTN_repeat-like_dom_sf"/>
</dbReference>
<dbReference type="Pfam" id="PF00400">
    <property type="entry name" value="WD40"/>
    <property type="match status" value="2"/>
</dbReference>
<dbReference type="OrthoDB" id="10263272at2759"/>
<keyword evidence="3" id="KW-0131">Cell cycle</keyword>
<dbReference type="InParanoid" id="A0A6P6Y7F1"/>
<dbReference type="GO" id="GO:0005680">
    <property type="term" value="C:anaphase-promoting complex"/>
    <property type="evidence" value="ECO:0007669"/>
    <property type="project" value="TreeGrafter"/>
</dbReference>
<dbReference type="GO" id="GO:1905786">
    <property type="term" value="P:positive regulation of anaphase-promoting complex-dependent catabolic process"/>
    <property type="evidence" value="ECO:0007669"/>
    <property type="project" value="TreeGrafter"/>
</dbReference>
<gene>
    <name evidence="6" type="primary">LOC113795329</name>
</gene>
<dbReference type="PROSITE" id="PS00678">
    <property type="entry name" value="WD_REPEATS_1"/>
    <property type="match status" value="1"/>
</dbReference>
<dbReference type="PROSITE" id="PS50082">
    <property type="entry name" value="WD_REPEATS_2"/>
    <property type="match status" value="1"/>
</dbReference>
<evidence type="ECO:0000313" key="5">
    <source>
        <dbReference type="Proteomes" id="UP000515146"/>
    </source>
</evidence>
<dbReference type="Gene3D" id="2.130.10.10">
    <property type="entry name" value="YVTN repeat-like/Quinoprotein amine dehydrogenase"/>
    <property type="match status" value="1"/>
</dbReference>
<dbReference type="SMART" id="SM00320">
    <property type="entry name" value="WD40"/>
    <property type="match status" value="1"/>
</dbReference>
<dbReference type="GO" id="GO:1990757">
    <property type="term" value="F:ubiquitin ligase activator activity"/>
    <property type="evidence" value="ECO:0007669"/>
    <property type="project" value="TreeGrafter"/>
</dbReference>
<dbReference type="Proteomes" id="UP000515146">
    <property type="component" value="Unplaced"/>
</dbReference>
<dbReference type="GO" id="GO:0031145">
    <property type="term" value="P:anaphase-promoting complex-dependent catabolic process"/>
    <property type="evidence" value="ECO:0007669"/>
    <property type="project" value="TreeGrafter"/>
</dbReference>
<dbReference type="PANTHER" id="PTHR19918">
    <property type="entry name" value="CELL DIVISION CYCLE 20 CDC20 FIZZY -RELATED"/>
    <property type="match status" value="1"/>
</dbReference>
<dbReference type="GO" id="GO:0010997">
    <property type="term" value="F:anaphase-promoting complex binding"/>
    <property type="evidence" value="ECO:0007669"/>
    <property type="project" value="InterPro"/>
</dbReference>
<dbReference type="InterPro" id="IPR019775">
    <property type="entry name" value="WD40_repeat_CS"/>
</dbReference>
<sequence>MGGKSTYNRQQMLLVLLAQYVLIDELGRGTSIEDGLLFAKSILQHLISLCKFSPDGNYLAVGTATGVVEIWDLNHTAAVKAVAWAPLNYPLLATGGGTNDRTIKLWDIPRRSCITSCESESQVCNLMWSKKSFELVSTHGYTLNQVNLS</sequence>